<dbReference type="EMBL" id="BARU01011260">
    <property type="protein sequence ID" value="GAH43107.1"/>
    <property type="molecule type" value="Genomic_DNA"/>
</dbReference>
<comment type="caution">
    <text evidence="1">The sequence shown here is derived from an EMBL/GenBank/DDBJ whole genome shotgun (WGS) entry which is preliminary data.</text>
</comment>
<dbReference type="AlphaFoldDB" id="X1FDQ1"/>
<organism evidence="1">
    <name type="scientific">marine sediment metagenome</name>
    <dbReference type="NCBI Taxonomy" id="412755"/>
    <lineage>
        <taxon>unclassified sequences</taxon>
        <taxon>metagenomes</taxon>
        <taxon>ecological metagenomes</taxon>
    </lineage>
</organism>
<gene>
    <name evidence="1" type="ORF">S03H2_21198</name>
</gene>
<dbReference type="PROSITE" id="PS51257">
    <property type="entry name" value="PROKAR_LIPOPROTEIN"/>
    <property type="match status" value="1"/>
</dbReference>
<proteinExistence type="predicted"/>
<protein>
    <recommendedName>
        <fullName evidence="2">Lipoprotein</fullName>
    </recommendedName>
</protein>
<name>X1FDQ1_9ZZZZ</name>
<accession>X1FDQ1</accession>
<evidence type="ECO:0000313" key="1">
    <source>
        <dbReference type="EMBL" id="GAH43107.1"/>
    </source>
</evidence>
<sequence>MKQRAPLLRAVLASTALSVGVGSVGCWSDDYEGFGPYDDSSILFGIDQSKAADGKVTTSVGYEMLDVRSHGWSTRGYVTAERSCWAERLDDRLGQPRVAGGVATFKGGLLPASGVAVIANRADDLKLDGPAWTKPGESLTFEAKGFAMPEIEPSRLVLPSTDLAIVTPADAAAEVAIARDQELAIAWTPSDKSALRESVVVSLTAVPESQPTARGVELRCFFERSAGTGRFPKTMLDRFATLLGASASAGGAGGAGGAVKG</sequence>
<evidence type="ECO:0008006" key="2">
    <source>
        <dbReference type="Google" id="ProtNLM"/>
    </source>
</evidence>
<reference evidence="1" key="1">
    <citation type="journal article" date="2014" name="Front. Microbiol.">
        <title>High frequency of phylogenetically diverse reductive dehalogenase-homologous genes in deep subseafloor sedimentary metagenomes.</title>
        <authorList>
            <person name="Kawai M."/>
            <person name="Futagami T."/>
            <person name="Toyoda A."/>
            <person name="Takaki Y."/>
            <person name="Nishi S."/>
            <person name="Hori S."/>
            <person name="Arai W."/>
            <person name="Tsubouchi T."/>
            <person name="Morono Y."/>
            <person name="Uchiyama I."/>
            <person name="Ito T."/>
            <person name="Fujiyama A."/>
            <person name="Inagaki F."/>
            <person name="Takami H."/>
        </authorList>
    </citation>
    <scope>NUCLEOTIDE SEQUENCE</scope>
    <source>
        <strain evidence="1">Expedition CK06-06</strain>
    </source>
</reference>
<feature type="non-terminal residue" evidence="1">
    <location>
        <position position="261"/>
    </location>
</feature>